<evidence type="ECO:0000256" key="10">
    <source>
        <dbReference type="HAMAP-Rule" id="MF_00019"/>
    </source>
</evidence>
<dbReference type="Gene3D" id="3.40.718.10">
    <property type="entry name" value="Isopropylmalate Dehydrogenase"/>
    <property type="match status" value="1"/>
</dbReference>
<keyword evidence="12" id="KW-0012">Acyltransferase</keyword>
<comment type="pathway">
    <text evidence="10">Lipid metabolism; phospholipid metabolism.</text>
</comment>
<dbReference type="PIRSF" id="PIRSF002465">
    <property type="entry name" value="Phsphlp_syn_PlsX"/>
    <property type="match status" value="1"/>
</dbReference>
<dbReference type="SUPFAM" id="SSF53659">
    <property type="entry name" value="Isocitrate/Isopropylmalate dehydrogenase-like"/>
    <property type="match status" value="1"/>
</dbReference>
<comment type="subunit">
    <text evidence="9 10">Homodimer. Probably interacts with PlsY.</text>
</comment>
<keyword evidence="4 10" id="KW-0808">Transferase</keyword>
<protein>
    <recommendedName>
        <fullName evidence="8 10">Phosphate acyltransferase</fullName>
        <ecNumber evidence="8 10">2.3.1.274</ecNumber>
    </recommendedName>
    <alternativeName>
        <fullName evidence="10">Acyl-ACP phosphotransacylase</fullName>
    </alternativeName>
    <alternativeName>
        <fullName evidence="10">Acyl-[acyl-carrier-protein]--phosphate acyltransferase</fullName>
    </alternativeName>
    <alternativeName>
        <fullName evidence="10">Phosphate-acyl-ACP acyltransferase</fullName>
    </alternativeName>
</protein>
<dbReference type="GO" id="GO:0006633">
    <property type="term" value="P:fatty acid biosynthetic process"/>
    <property type="evidence" value="ECO:0007669"/>
    <property type="project" value="UniProtKB-UniRule"/>
</dbReference>
<evidence type="ECO:0000256" key="6">
    <source>
        <dbReference type="ARBA" id="ARBA00023209"/>
    </source>
</evidence>
<accession>G8TVI2</accession>
<gene>
    <name evidence="10" type="primary">plsX</name>
    <name evidence="12" type="ordered locus">Sulac_2438</name>
</gene>
<comment type="catalytic activity">
    <reaction evidence="1 10">
        <text>a fatty acyl-[ACP] + phosphate = an acyl phosphate + holo-[ACP]</text>
        <dbReference type="Rhea" id="RHEA:42292"/>
        <dbReference type="Rhea" id="RHEA-COMP:9685"/>
        <dbReference type="Rhea" id="RHEA-COMP:14125"/>
        <dbReference type="ChEBI" id="CHEBI:43474"/>
        <dbReference type="ChEBI" id="CHEBI:59918"/>
        <dbReference type="ChEBI" id="CHEBI:64479"/>
        <dbReference type="ChEBI" id="CHEBI:138651"/>
        <dbReference type="EC" id="2.3.1.274"/>
    </reaction>
</comment>
<evidence type="ECO:0000313" key="13">
    <source>
        <dbReference type="Proteomes" id="UP000005439"/>
    </source>
</evidence>
<keyword evidence="7 10" id="KW-1208">Phospholipid metabolism</keyword>
<sequence>MNIAVDAMGGDHAPDAPIGGALEAISRRPDLEVWLVGNREQLAADWWERIQAEPRVRWVDASEVIETAEAPVQAVRQKRDSSLVKTIRLVDEGKAVAAISAGNTGALMAAGLFILGRLPGIERPALSAILPTFHSWGVLMLDVGANLDPTAHQLYQYGVMGSLYCQEVYGISSPRVALVNVGVEPEKGPQVVRQAYAKLESDPDIHFIGNLEPRELMQGHADVAIMDGFSGNITLKAIEGVARDIFREVRQELTRGWQAKLGALLLKSGLTRLKGRFDYQDQGGAPLLGLNQLVYKCHGSSEARAFARTIEMAADYAGKDTHERIRQRIQEGAKHEATGSGHGSRDLRS</sequence>
<dbReference type="InterPro" id="IPR003664">
    <property type="entry name" value="FA_synthesis"/>
</dbReference>
<organism evidence="12 13">
    <name type="scientific">Sulfobacillus acidophilus (strain ATCC 700253 / DSM 10332 / NAL)</name>
    <dbReference type="NCBI Taxonomy" id="679936"/>
    <lineage>
        <taxon>Bacteria</taxon>
        <taxon>Bacillati</taxon>
        <taxon>Bacillota</taxon>
        <taxon>Clostridia</taxon>
        <taxon>Eubacteriales</taxon>
        <taxon>Clostridiales Family XVII. Incertae Sedis</taxon>
        <taxon>Sulfobacillus</taxon>
    </lineage>
</organism>
<evidence type="ECO:0000256" key="8">
    <source>
        <dbReference type="ARBA" id="ARBA00024069"/>
    </source>
</evidence>
<evidence type="ECO:0000256" key="11">
    <source>
        <dbReference type="SAM" id="MobiDB-lite"/>
    </source>
</evidence>
<proteinExistence type="inferred from homology"/>
<feature type="region of interest" description="Disordered" evidence="11">
    <location>
        <begin position="329"/>
        <end position="349"/>
    </location>
</feature>
<comment type="function">
    <text evidence="10">Catalyzes the reversible formation of acyl-phosphate (acyl-PO(4)) from acyl-[acyl-carrier-protein] (acyl-ACP). This enzyme utilizes acyl-ACP as fatty acyl donor, but not acyl-CoA.</text>
</comment>
<dbReference type="PANTHER" id="PTHR30100:SF1">
    <property type="entry name" value="PHOSPHATE ACYLTRANSFERASE"/>
    <property type="match status" value="1"/>
</dbReference>
<evidence type="ECO:0000256" key="4">
    <source>
        <dbReference type="ARBA" id="ARBA00022679"/>
    </source>
</evidence>
<evidence type="ECO:0000256" key="7">
    <source>
        <dbReference type="ARBA" id="ARBA00023264"/>
    </source>
</evidence>
<reference evidence="13" key="1">
    <citation type="submission" date="2011-12" db="EMBL/GenBank/DDBJ databases">
        <title>The complete genome of chromosome of Sulfobacillus acidophilus DSM 10332.</title>
        <authorList>
            <person name="Lucas S."/>
            <person name="Han J."/>
            <person name="Lapidus A."/>
            <person name="Bruce D."/>
            <person name="Goodwin L."/>
            <person name="Pitluck S."/>
            <person name="Peters L."/>
            <person name="Kyrpides N."/>
            <person name="Mavromatis K."/>
            <person name="Ivanova N."/>
            <person name="Mikhailova N."/>
            <person name="Chertkov O."/>
            <person name="Saunders E."/>
            <person name="Detter J.C."/>
            <person name="Tapia R."/>
            <person name="Han C."/>
            <person name="Land M."/>
            <person name="Hauser L."/>
            <person name="Markowitz V."/>
            <person name="Cheng J.-F."/>
            <person name="Hugenholtz P."/>
            <person name="Woyke T."/>
            <person name="Wu D."/>
            <person name="Pukall R."/>
            <person name="Gehrich-Schroeter G."/>
            <person name="Schneider S."/>
            <person name="Klenk H.-P."/>
            <person name="Eisen J.A."/>
        </authorList>
    </citation>
    <scope>NUCLEOTIDE SEQUENCE [LARGE SCALE GENOMIC DNA]</scope>
    <source>
        <strain evidence="13">ATCC 700253 / DSM 10332 / NAL</strain>
    </source>
</reference>
<dbReference type="GO" id="GO:0043811">
    <property type="term" value="F:phosphate:acyl-[acyl carrier protein] acyltransferase activity"/>
    <property type="evidence" value="ECO:0007669"/>
    <property type="project" value="UniProtKB-UniRule"/>
</dbReference>
<reference evidence="12 13" key="2">
    <citation type="journal article" date="2012" name="Stand. Genomic Sci.">
        <title>Complete genome sequence of the moderately thermophilic mineral-sulfide-oxidizing firmicute Sulfobacillus acidophilus type strain (NAL(T)).</title>
        <authorList>
            <person name="Anderson I."/>
            <person name="Chertkov O."/>
            <person name="Chen A."/>
            <person name="Saunders E."/>
            <person name="Lapidus A."/>
            <person name="Nolan M."/>
            <person name="Lucas S."/>
            <person name="Hammon N."/>
            <person name="Deshpande S."/>
            <person name="Cheng J.F."/>
            <person name="Han C."/>
            <person name="Tapia R."/>
            <person name="Goodwin L.A."/>
            <person name="Pitluck S."/>
            <person name="Liolios K."/>
            <person name="Pagani I."/>
            <person name="Ivanova N."/>
            <person name="Mikhailova N."/>
            <person name="Pati A."/>
            <person name="Palaniappan K."/>
            <person name="Land M."/>
            <person name="Pan C."/>
            <person name="Rohde M."/>
            <person name="Pukall R."/>
            <person name="Goker M."/>
            <person name="Detter J.C."/>
            <person name="Woyke T."/>
            <person name="Bristow J."/>
            <person name="Eisen J.A."/>
            <person name="Markowitz V."/>
            <person name="Hugenholtz P."/>
            <person name="Kyrpides N.C."/>
            <person name="Klenk H.P."/>
            <person name="Mavromatis K."/>
        </authorList>
    </citation>
    <scope>NUCLEOTIDE SEQUENCE [LARGE SCALE GENOMIC DNA]</scope>
    <source>
        <strain evidence="13">ATCC 700253 / DSM 10332 / NAL</strain>
    </source>
</reference>
<comment type="subcellular location">
    <subcellularLocation>
        <location evidence="10">Cytoplasm</location>
    </subcellularLocation>
    <text evidence="10">Associated with the membrane possibly through PlsY.</text>
</comment>
<dbReference type="STRING" id="679936.Sulac_2438"/>
<dbReference type="Pfam" id="PF02504">
    <property type="entry name" value="FA_synthesis"/>
    <property type="match status" value="1"/>
</dbReference>
<keyword evidence="3 10" id="KW-0444">Lipid biosynthesis</keyword>
<evidence type="ECO:0000313" key="12">
    <source>
        <dbReference type="EMBL" id="AEW05901.1"/>
    </source>
</evidence>
<evidence type="ECO:0000256" key="9">
    <source>
        <dbReference type="ARBA" id="ARBA00046608"/>
    </source>
</evidence>
<keyword evidence="5 10" id="KW-0443">Lipid metabolism</keyword>
<dbReference type="PATRIC" id="fig|679936.5.peg.2525"/>
<dbReference type="HAMAP" id="MF_00019">
    <property type="entry name" value="PlsX"/>
    <property type="match status" value="1"/>
</dbReference>
<dbReference type="PANTHER" id="PTHR30100">
    <property type="entry name" value="FATTY ACID/PHOSPHOLIPID SYNTHESIS PROTEIN PLSX"/>
    <property type="match status" value="1"/>
</dbReference>
<evidence type="ECO:0000256" key="5">
    <source>
        <dbReference type="ARBA" id="ARBA00023098"/>
    </source>
</evidence>
<keyword evidence="13" id="KW-1185">Reference proteome</keyword>
<dbReference type="NCBIfam" id="TIGR00182">
    <property type="entry name" value="plsX"/>
    <property type="match status" value="1"/>
</dbReference>
<dbReference type="Proteomes" id="UP000005439">
    <property type="component" value="Chromosome"/>
</dbReference>
<evidence type="ECO:0000256" key="1">
    <source>
        <dbReference type="ARBA" id="ARBA00001232"/>
    </source>
</evidence>
<dbReference type="HOGENOM" id="CLU_039379_1_1_9"/>
<dbReference type="AlphaFoldDB" id="G8TVI2"/>
<dbReference type="KEGG" id="sap:Sulac_2438"/>
<dbReference type="EC" id="2.3.1.274" evidence="8 10"/>
<dbReference type="GO" id="GO:0005737">
    <property type="term" value="C:cytoplasm"/>
    <property type="evidence" value="ECO:0007669"/>
    <property type="project" value="UniProtKB-SubCell"/>
</dbReference>
<comment type="similarity">
    <text evidence="10">Belongs to the PlsX family.</text>
</comment>
<evidence type="ECO:0000256" key="2">
    <source>
        <dbReference type="ARBA" id="ARBA00022490"/>
    </source>
</evidence>
<evidence type="ECO:0000256" key="3">
    <source>
        <dbReference type="ARBA" id="ARBA00022516"/>
    </source>
</evidence>
<dbReference type="UniPathway" id="UPA00085"/>
<keyword evidence="6 10" id="KW-0594">Phospholipid biosynthesis</keyword>
<dbReference type="GO" id="GO:0008654">
    <property type="term" value="P:phospholipid biosynthetic process"/>
    <property type="evidence" value="ECO:0007669"/>
    <property type="project" value="UniProtKB-KW"/>
</dbReference>
<dbReference type="InterPro" id="IPR012281">
    <property type="entry name" value="Phospholipid_synth_PlsX-like"/>
</dbReference>
<keyword evidence="2 10" id="KW-0963">Cytoplasm</keyword>
<dbReference type="EMBL" id="CP003179">
    <property type="protein sequence ID" value="AEW05901.1"/>
    <property type="molecule type" value="Genomic_DNA"/>
</dbReference>
<name>G8TVI2_SULAD</name>